<dbReference type="GO" id="GO:0005886">
    <property type="term" value="C:plasma membrane"/>
    <property type="evidence" value="ECO:0007669"/>
    <property type="project" value="TreeGrafter"/>
</dbReference>
<dbReference type="Proteomes" id="UP000663879">
    <property type="component" value="Unassembled WGS sequence"/>
</dbReference>
<feature type="non-terminal residue" evidence="3">
    <location>
        <position position="349"/>
    </location>
</feature>
<comment type="caution">
    <text evidence="3">The sequence shown here is derived from an EMBL/GenBank/DDBJ whole genome shotgun (WGS) entry which is preliminary data.</text>
</comment>
<dbReference type="EMBL" id="CAJNOC010005024">
    <property type="protein sequence ID" value="CAF1040416.1"/>
    <property type="molecule type" value="Genomic_DNA"/>
</dbReference>
<sequence length="349" mass="41292">MNRNEIVEYYSNLVNEIEHEFDRTIYYVQTEENIVNKINSDRAKIISKIKEIEINKLKNLKDSESIYDGLFCFFILPKHSFALVSKMNDDRQHKSTKKLKTDYDIDQIEYKLKLEAKDEYFESRNQIGQLIVLNCTLNKKIVENLIDHCIDPDENQLNSFEDLVKVKVLTQLIESYRDEIIIDLTNKENNKIATLELKDDFQQLDENNLSFIETILNIQSVQELNLKNYFIYEIPNNFFRPFKYLTKLNLNAMIERLDSNVFNGLENLETLKVSNTLRLIAKSDALKELINLKKLILYKVDIKNLELLTNLQNLKKLVLKKCEIECFETKKFDGLKSLESLKLFENKFK</sequence>
<dbReference type="InterPro" id="IPR050541">
    <property type="entry name" value="LRR_TM_domain-containing"/>
</dbReference>
<keyword evidence="4" id="KW-1185">Reference proteome</keyword>
<gene>
    <name evidence="3" type="ORF">OXX778_LOCUS18321</name>
</gene>
<dbReference type="Gene3D" id="3.80.10.10">
    <property type="entry name" value="Ribonuclease Inhibitor"/>
    <property type="match status" value="1"/>
</dbReference>
<protein>
    <submittedName>
        <fullName evidence="3">Uncharacterized protein</fullName>
    </submittedName>
</protein>
<proteinExistence type="predicted"/>
<dbReference type="AlphaFoldDB" id="A0A814JK82"/>
<evidence type="ECO:0000313" key="4">
    <source>
        <dbReference type="Proteomes" id="UP000663879"/>
    </source>
</evidence>
<organism evidence="3 4">
    <name type="scientific">Brachionus calyciflorus</name>
    <dbReference type="NCBI Taxonomy" id="104777"/>
    <lineage>
        <taxon>Eukaryota</taxon>
        <taxon>Metazoa</taxon>
        <taxon>Spiralia</taxon>
        <taxon>Gnathifera</taxon>
        <taxon>Rotifera</taxon>
        <taxon>Eurotatoria</taxon>
        <taxon>Monogononta</taxon>
        <taxon>Pseudotrocha</taxon>
        <taxon>Ploima</taxon>
        <taxon>Brachionidae</taxon>
        <taxon>Brachionus</taxon>
    </lineage>
</organism>
<dbReference type="SUPFAM" id="SSF52058">
    <property type="entry name" value="L domain-like"/>
    <property type="match status" value="1"/>
</dbReference>
<accession>A0A814JK82</accession>
<evidence type="ECO:0000256" key="1">
    <source>
        <dbReference type="ARBA" id="ARBA00022614"/>
    </source>
</evidence>
<evidence type="ECO:0000256" key="2">
    <source>
        <dbReference type="ARBA" id="ARBA00022737"/>
    </source>
</evidence>
<keyword evidence="1" id="KW-0433">Leucine-rich repeat</keyword>
<dbReference type="PANTHER" id="PTHR24369:SF211">
    <property type="entry name" value="LEUCINE-RICH REPEAT-CONTAINING PROTEIN 15-LIKE"/>
    <property type="match status" value="1"/>
</dbReference>
<dbReference type="PANTHER" id="PTHR24369">
    <property type="entry name" value="ANTIGEN BSP, PUTATIVE-RELATED"/>
    <property type="match status" value="1"/>
</dbReference>
<dbReference type="InterPro" id="IPR032675">
    <property type="entry name" value="LRR_dom_sf"/>
</dbReference>
<reference evidence="3" key="1">
    <citation type="submission" date="2021-02" db="EMBL/GenBank/DDBJ databases">
        <authorList>
            <person name="Nowell W R."/>
        </authorList>
    </citation>
    <scope>NUCLEOTIDE SEQUENCE</scope>
    <source>
        <strain evidence="3">Ploen Becks lab</strain>
    </source>
</reference>
<name>A0A814JK82_9BILA</name>
<evidence type="ECO:0000313" key="3">
    <source>
        <dbReference type="EMBL" id="CAF1040416.1"/>
    </source>
</evidence>
<keyword evidence="2" id="KW-0677">Repeat</keyword>